<dbReference type="Proteomes" id="UP000030765">
    <property type="component" value="Unassembled WGS sequence"/>
</dbReference>
<sequence length="89" mass="9429">MMRSLVCLLCLVTLATSKPLTILTPAGATYELNDPFAVASSGLTLAVPAGSVAYREIMPQAPGISTVTEFQGVPFYPVPLPMVSNGFYY</sequence>
<reference evidence="2 4" key="1">
    <citation type="journal article" date="2014" name="BMC Genomics">
        <title>Genome sequence of Anopheles sinensis provides insight into genetics basis of mosquito competence for malaria parasites.</title>
        <authorList>
            <person name="Zhou D."/>
            <person name="Zhang D."/>
            <person name="Ding G."/>
            <person name="Shi L."/>
            <person name="Hou Q."/>
            <person name="Ye Y."/>
            <person name="Xu Y."/>
            <person name="Zhou H."/>
            <person name="Xiong C."/>
            <person name="Li S."/>
            <person name="Yu J."/>
            <person name="Hong S."/>
            <person name="Yu X."/>
            <person name="Zou P."/>
            <person name="Chen C."/>
            <person name="Chang X."/>
            <person name="Wang W."/>
            <person name="Lv Y."/>
            <person name="Sun Y."/>
            <person name="Ma L."/>
            <person name="Shen B."/>
            <person name="Zhu C."/>
        </authorList>
    </citation>
    <scope>NUCLEOTIDE SEQUENCE [LARGE SCALE GENOMIC DNA]</scope>
</reference>
<protein>
    <submittedName>
        <fullName evidence="2 3">Roco2, Roco family protein</fullName>
    </submittedName>
</protein>
<evidence type="ECO:0000313" key="3">
    <source>
        <dbReference type="EnsemblMetazoa" id="ASIC016870-PA"/>
    </source>
</evidence>
<dbReference type="EnsemblMetazoa" id="ASIC016870-RA">
    <property type="protein sequence ID" value="ASIC016870-PA"/>
    <property type="gene ID" value="ASIC016870"/>
</dbReference>
<gene>
    <name evidence="2" type="ORF">ZHAS_00016870</name>
</gene>
<keyword evidence="4" id="KW-1185">Reference proteome</keyword>
<evidence type="ECO:0000313" key="2">
    <source>
        <dbReference type="EMBL" id="KFB48558.1"/>
    </source>
</evidence>
<dbReference type="AlphaFoldDB" id="A0A084WEB4"/>
<feature type="signal peptide" evidence="1">
    <location>
        <begin position="1"/>
        <end position="17"/>
    </location>
</feature>
<reference evidence="3" key="2">
    <citation type="submission" date="2020-05" db="UniProtKB">
        <authorList>
            <consortium name="EnsemblMetazoa"/>
        </authorList>
    </citation>
    <scope>IDENTIFICATION</scope>
</reference>
<evidence type="ECO:0000256" key="1">
    <source>
        <dbReference type="SAM" id="SignalP"/>
    </source>
</evidence>
<dbReference type="EMBL" id="ATLV01023198">
    <property type="status" value="NOT_ANNOTATED_CDS"/>
    <property type="molecule type" value="Genomic_DNA"/>
</dbReference>
<dbReference type="EMBL" id="KE525341">
    <property type="protein sequence ID" value="KFB48558.1"/>
    <property type="molecule type" value="Genomic_DNA"/>
</dbReference>
<dbReference type="VEuPathDB" id="VectorBase:ASIC016870"/>
<name>A0A084WEB4_ANOSI</name>
<evidence type="ECO:0000313" key="4">
    <source>
        <dbReference type="Proteomes" id="UP000030765"/>
    </source>
</evidence>
<feature type="chain" id="PRO_5010759988" evidence="1">
    <location>
        <begin position="18"/>
        <end position="89"/>
    </location>
</feature>
<proteinExistence type="predicted"/>
<organism evidence="2">
    <name type="scientific">Anopheles sinensis</name>
    <name type="common">Mosquito</name>
    <dbReference type="NCBI Taxonomy" id="74873"/>
    <lineage>
        <taxon>Eukaryota</taxon>
        <taxon>Metazoa</taxon>
        <taxon>Ecdysozoa</taxon>
        <taxon>Arthropoda</taxon>
        <taxon>Hexapoda</taxon>
        <taxon>Insecta</taxon>
        <taxon>Pterygota</taxon>
        <taxon>Neoptera</taxon>
        <taxon>Endopterygota</taxon>
        <taxon>Diptera</taxon>
        <taxon>Nematocera</taxon>
        <taxon>Culicoidea</taxon>
        <taxon>Culicidae</taxon>
        <taxon>Anophelinae</taxon>
        <taxon>Anopheles</taxon>
    </lineage>
</organism>
<keyword evidence="1" id="KW-0732">Signal</keyword>
<accession>A0A084WEB4</accession>